<sequence length="45" mass="5105">MKKQPSGLLLALFFVLLRTAFLTVLSPDSVDNSFLLFRPHRSPQC</sequence>
<proteinExistence type="predicted"/>
<protein>
    <submittedName>
        <fullName evidence="1">Uncharacterized protein</fullName>
    </submittedName>
</protein>
<dbReference type="EMBL" id="LN853260">
    <property type="protein sequence ID" value="CRY95468.1"/>
    <property type="molecule type" value="Genomic_DNA"/>
</dbReference>
<name>A0A0H5Q0U2_9ZZZZ</name>
<dbReference type="AlphaFoldDB" id="A0A0H5Q0U2"/>
<evidence type="ECO:0000313" key="1">
    <source>
        <dbReference type="EMBL" id="CRY95468.1"/>
    </source>
</evidence>
<reference evidence="1" key="1">
    <citation type="submission" date="2015-06" db="EMBL/GenBank/DDBJ databases">
        <authorList>
            <person name="Joergensen T."/>
        </authorList>
    </citation>
    <scope>NUCLEOTIDE SEQUENCE</scope>
    <source>
        <plasmid evidence="1">pRGRH0633</plasmid>
    </source>
</reference>
<keyword evidence="1" id="KW-0614">Plasmid</keyword>
<accession>A0A0H5Q0U2</accession>
<reference evidence="1" key="2">
    <citation type="submission" date="2015-07" db="EMBL/GenBank/DDBJ databases">
        <title>Plasmids, circular viruses and viroids from rat gut.</title>
        <authorList>
            <person name="Jorgensen T.J."/>
            <person name="Hansen M.A."/>
            <person name="Xu Z."/>
            <person name="Tabak M.A."/>
            <person name="Sorensen S.J."/>
            <person name="Hansen L.H."/>
        </authorList>
    </citation>
    <scope>NUCLEOTIDE SEQUENCE</scope>
    <source>
        <plasmid evidence="1">pRGRH0633</plasmid>
    </source>
</reference>
<organism evidence="1">
    <name type="scientific">uncultured prokaryote</name>
    <dbReference type="NCBI Taxonomy" id="198431"/>
    <lineage>
        <taxon>unclassified sequences</taxon>
        <taxon>environmental samples</taxon>
    </lineage>
</organism>
<geneLocation type="plasmid" evidence="1">
    <name>pRGRH0633</name>
</geneLocation>